<dbReference type="EC" id="2.3.1.-" evidence="3"/>
<keyword evidence="4" id="KW-1185">Reference proteome</keyword>
<reference evidence="3" key="1">
    <citation type="submission" date="2021-04" db="EMBL/GenBank/DDBJ databases">
        <authorList>
            <person name="Rodrigo-Torres L."/>
            <person name="Arahal R. D."/>
            <person name="Lucena T."/>
        </authorList>
    </citation>
    <scope>NUCLEOTIDE SEQUENCE</scope>
    <source>
        <strain evidence="3">CECT 9275</strain>
    </source>
</reference>
<keyword evidence="1" id="KW-0472">Membrane</keyword>
<dbReference type="GO" id="GO:0016020">
    <property type="term" value="C:membrane"/>
    <property type="evidence" value="ECO:0007669"/>
    <property type="project" value="TreeGrafter"/>
</dbReference>
<evidence type="ECO:0000313" key="3">
    <source>
        <dbReference type="EMBL" id="CAG4999745.1"/>
    </source>
</evidence>
<feature type="transmembrane region" description="Helical" evidence="1">
    <location>
        <begin position="250"/>
        <end position="268"/>
    </location>
</feature>
<keyword evidence="3" id="KW-0012">Acyltransferase</keyword>
<dbReference type="InterPro" id="IPR002656">
    <property type="entry name" value="Acyl_transf_3_dom"/>
</dbReference>
<feature type="transmembrane region" description="Helical" evidence="1">
    <location>
        <begin position="182"/>
        <end position="203"/>
    </location>
</feature>
<proteinExistence type="predicted"/>
<dbReference type="Proteomes" id="UP000680038">
    <property type="component" value="Unassembled WGS sequence"/>
</dbReference>
<protein>
    <submittedName>
        <fullName evidence="3">O-acetyltransferase OatA</fullName>
        <ecNumber evidence="3">2.3.1.-</ecNumber>
    </submittedName>
</protein>
<evidence type="ECO:0000259" key="2">
    <source>
        <dbReference type="Pfam" id="PF01757"/>
    </source>
</evidence>
<keyword evidence="3" id="KW-0808">Transferase</keyword>
<dbReference type="AlphaFoldDB" id="A0A916JFD7"/>
<dbReference type="Pfam" id="PF01757">
    <property type="entry name" value="Acyl_transf_3"/>
    <property type="match status" value="1"/>
</dbReference>
<feature type="transmembrane region" description="Helical" evidence="1">
    <location>
        <begin position="105"/>
        <end position="122"/>
    </location>
</feature>
<feature type="transmembrane region" description="Helical" evidence="1">
    <location>
        <begin position="303"/>
        <end position="322"/>
    </location>
</feature>
<dbReference type="EMBL" id="CAJRAF010000002">
    <property type="protein sequence ID" value="CAG4999745.1"/>
    <property type="molecule type" value="Genomic_DNA"/>
</dbReference>
<accession>A0A916JFD7</accession>
<dbReference type="PANTHER" id="PTHR23028">
    <property type="entry name" value="ACETYLTRANSFERASE"/>
    <property type="match status" value="1"/>
</dbReference>
<dbReference type="PANTHER" id="PTHR23028:SF53">
    <property type="entry name" value="ACYL_TRANSF_3 DOMAIN-CONTAINING PROTEIN"/>
    <property type="match status" value="1"/>
</dbReference>
<gene>
    <name evidence="3" type="primary">oatA_2</name>
    <name evidence="3" type="ORF">DYBT9275_02294</name>
</gene>
<comment type="caution">
    <text evidence="3">The sequence shown here is derived from an EMBL/GenBank/DDBJ whole genome shotgun (WGS) entry which is preliminary data.</text>
</comment>
<dbReference type="InterPro" id="IPR050879">
    <property type="entry name" value="Acyltransferase_3"/>
</dbReference>
<feature type="transmembrane region" description="Helical" evidence="1">
    <location>
        <begin position="223"/>
        <end position="243"/>
    </location>
</feature>
<feature type="domain" description="Acyltransferase 3" evidence="2">
    <location>
        <begin position="27"/>
        <end position="352"/>
    </location>
</feature>
<feature type="transmembrane region" description="Helical" evidence="1">
    <location>
        <begin position="334"/>
        <end position="360"/>
    </location>
</feature>
<evidence type="ECO:0000256" key="1">
    <source>
        <dbReference type="SAM" id="Phobius"/>
    </source>
</evidence>
<sequence>MSCSQILYHLEPENPVTSSKSGIIYLPGLNGFRAIAAVSVLVSHILQSEFSGPILNIGFRLPLGEFGVTLFFVISGFLITYLLLREREIGEISISWFYFRRVLRIWPLYYSYIFIWLIVWMFQGDNKFGFSRSIYWYIFFSANIPFIFHQSILVIGHLWSIGVEEQFYIFWPWVVKFSRNKLFVYSWFFFLSFFILKILFWYFLGKESFSYRALSVTRFHCLVVGAIGAFHYNGFLVIVVSWISNRITQIAAWSLFFLIGLGFIRISAPIAHEFFAFISLVLIIGQITARNRIINLENSVFNFIGKISYGIYVIHPLIILLITPLLKGVKMGNVFLWSLIYCLGISIVTIVLAYLSFRYLERPFLIYKLRFSKVLSSNVNGTNNDVLLRNGFTR</sequence>
<evidence type="ECO:0000313" key="4">
    <source>
        <dbReference type="Proteomes" id="UP000680038"/>
    </source>
</evidence>
<feature type="transmembrane region" description="Helical" evidence="1">
    <location>
        <begin position="274"/>
        <end position="291"/>
    </location>
</feature>
<keyword evidence="1" id="KW-1133">Transmembrane helix</keyword>
<name>A0A916JFD7_9BACT</name>
<feature type="transmembrane region" description="Helical" evidence="1">
    <location>
        <begin position="134"/>
        <end position="161"/>
    </location>
</feature>
<feature type="transmembrane region" description="Helical" evidence="1">
    <location>
        <begin position="66"/>
        <end position="84"/>
    </location>
</feature>
<dbReference type="GO" id="GO:0016747">
    <property type="term" value="F:acyltransferase activity, transferring groups other than amino-acyl groups"/>
    <property type="evidence" value="ECO:0007669"/>
    <property type="project" value="InterPro"/>
</dbReference>
<dbReference type="GO" id="GO:0000271">
    <property type="term" value="P:polysaccharide biosynthetic process"/>
    <property type="evidence" value="ECO:0007669"/>
    <property type="project" value="TreeGrafter"/>
</dbReference>
<organism evidence="3 4">
    <name type="scientific">Dyadobacter helix</name>
    <dbReference type="NCBI Taxonomy" id="2822344"/>
    <lineage>
        <taxon>Bacteria</taxon>
        <taxon>Pseudomonadati</taxon>
        <taxon>Bacteroidota</taxon>
        <taxon>Cytophagia</taxon>
        <taxon>Cytophagales</taxon>
        <taxon>Spirosomataceae</taxon>
        <taxon>Dyadobacter</taxon>
    </lineage>
</organism>
<keyword evidence="1" id="KW-0812">Transmembrane</keyword>